<dbReference type="EMBL" id="VCNI01000002">
    <property type="protein sequence ID" value="TMU54680.1"/>
    <property type="molecule type" value="Genomic_DNA"/>
</dbReference>
<feature type="repeat" description="NHL" evidence="2">
    <location>
        <begin position="354"/>
        <end position="385"/>
    </location>
</feature>
<dbReference type="InterPro" id="IPR013658">
    <property type="entry name" value="SGL"/>
</dbReference>
<dbReference type="InterPro" id="IPR011042">
    <property type="entry name" value="6-blade_b-propeller_TolB-like"/>
</dbReference>
<dbReference type="CDD" id="cd14953">
    <property type="entry name" value="NHL_like_1"/>
    <property type="match status" value="1"/>
</dbReference>
<feature type="repeat" description="NHL" evidence="2">
    <location>
        <begin position="248"/>
        <end position="279"/>
    </location>
</feature>
<dbReference type="Pfam" id="PF25021">
    <property type="entry name" value="TEN_NHL"/>
    <property type="match status" value="1"/>
</dbReference>
<organism evidence="6 7">
    <name type="scientific">Flagellimonas algicola</name>
    <dbReference type="NCBI Taxonomy" id="2583815"/>
    <lineage>
        <taxon>Bacteria</taxon>
        <taxon>Pseudomonadati</taxon>
        <taxon>Bacteroidota</taxon>
        <taxon>Flavobacteriia</taxon>
        <taxon>Flavobacteriales</taxon>
        <taxon>Flavobacteriaceae</taxon>
        <taxon>Flagellimonas</taxon>
    </lineage>
</organism>
<dbReference type="Pfam" id="PF01833">
    <property type="entry name" value="TIG"/>
    <property type="match status" value="1"/>
</dbReference>
<keyword evidence="7" id="KW-1185">Reference proteome</keyword>
<dbReference type="RefSeq" id="WP_138836098.1">
    <property type="nucleotide sequence ID" value="NZ_VCNI01000002.1"/>
</dbReference>
<comment type="caution">
    <text evidence="6">The sequence shown here is derived from an EMBL/GenBank/DDBJ whole genome shotgun (WGS) entry which is preliminary data.</text>
</comment>
<dbReference type="InterPro" id="IPR013783">
    <property type="entry name" value="Ig-like_fold"/>
</dbReference>
<evidence type="ECO:0000259" key="5">
    <source>
        <dbReference type="Pfam" id="PF25021"/>
    </source>
</evidence>
<proteinExistence type="predicted"/>
<dbReference type="InterPro" id="IPR002909">
    <property type="entry name" value="IPT_dom"/>
</dbReference>
<sequence>MPKKVKELFWILLIMGLIVGCSKEETTPIEQQQELPEEAHNGPKLGEVAPLSGTAGTLVTIKGEYLTGVTKVYFNGVESASILSGGENAIIAEVPFRAFTGTIKIMFEEEELIGPEFEYLSSNRVSTVAGSRMGYADGNGEEAEFSHPRGIVLTAAGNLLVSDYNHRIRSISSEGVVSTLTGSTADFEDGTWVNAKFNNPGPMVADPFGHIFISDVYNHKIRKVISTGSVVTWSGSSRGNADGFAMAQFSEPKGLAMDSENNIYVADSNNHRIRKIGITGTVTTIAGSDRGFKNGVGTEAQFSYPTGIAVDDEYNIYVADAINNRIRKINPQGEVSTYAGGDLGFKDGPASESQFVSPTGLALDTDGTLYVADANGNRIRKINPDGMVSTIAGGEKGYLDGPGEDAQFNHPWNLALDKEKHILYVTDFHNHRIRKILLD</sequence>
<gene>
    <name evidence="6" type="ORF">FGG15_10775</name>
</gene>
<protein>
    <recommendedName>
        <fullName evidence="8">NHL repeat-containing protein</fullName>
    </recommendedName>
</protein>
<dbReference type="InterPro" id="IPR014756">
    <property type="entry name" value="Ig_E-set"/>
</dbReference>
<evidence type="ECO:0000256" key="2">
    <source>
        <dbReference type="PROSITE-ProRule" id="PRU00504"/>
    </source>
</evidence>
<dbReference type="InterPro" id="IPR001258">
    <property type="entry name" value="NHL_repeat"/>
</dbReference>
<dbReference type="Gene3D" id="2.60.40.10">
    <property type="entry name" value="Immunoglobulins"/>
    <property type="match status" value="1"/>
</dbReference>
<keyword evidence="1" id="KW-0677">Repeat</keyword>
<dbReference type="Gene3D" id="2.120.10.30">
    <property type="entry name" value="TolB, C-terminal domain"/>
    <property type="match status" value="3"/>
</dbReference>
<reference evidence="6 7" key="1">
    <citation type="submission" date="2019-05" db="EMBL/GenBank/DDBJ databases">
        <title>Flagellimonas sp. AsT0115, sp. nov., isolated from a marine red algae, Asparagopsis taxiformis.</title>
        <authorList>
            <person name="Kim J."/>
            <person name="Jeong S.E."/>
            <person name="Jeon C.O."/>
        </authorList>
    </citation>
    <scope>NUCLEOTIDE SEQUENCE [LARGE SCALE GENOMIC DNA]</scope>
    <source>
        <strain evidence="6 7">AsT0115</strain>
    </source>
</reference>
<dbReference type="PANTHER" id="PTHR13833:SF71">
    <property type="entry name" value="NHL DOMAIN-CONTAINING PROTEIN"/>
    <property type="match status" value="1"/>
</dbReference>
<evidence type="ECO:0000259" key="4">
    <source>
        <dbReference type="Pfam" id="PF08450"/>
    </source>
</evidence>
<dbReference type="PANTHER" id="PTHR13833">
    <property type="match status" value="1"/>
</dbReference>
<evidence type="ECO:0000256" key="1">
    <source>
        <dbReference type="ARBA" id="ARBA00022737"/>
    </source>
</evidence>
<name>A0ABY2WJA7_9FLAO</name>
<dbReference type="SUPFAM" id="SSF101898">
    <property type="entry name" value="NHL repeat"/>
    <property type="match status" value="1"/>
</dbReference>
<dbReference type="PROSITE" id="PS51257">
    <property type="entry name" value="PROKAR_LIPOPROTEIN"/>
    <property type="match status" value="1"/>
</dbReference>
<dbReference type="InterPro" id="IPR056822">
    <property type="entry name" value="TEN_NHL"/>
</dbReference>
<dbReference type="PROSITE" id="PS51125">
    <property type="entry name" value="NHL"/>
    <property type="match status" value="3"/>
</dbReference>
<evidence type="ECO:0000313" key="6">
    <source>
        <dbReference type="EMBL" id="TMU54680.1"/>
    </source>
</evidence>
<evidence type="ECO:0000259" key="3">
    <source>
        <dbReference type="Pfam" id="PF01833"/>
    </source>
</evidence>
<dbReference type="Pfam" id="PF08450">
    <property type="entry name" value="SGL"/>
    <property type="match status" value="1"/>
</dbReference>
<feature type="domain" description="SMP-30/Gluconolactonase/LRE-like region" evidence="4">
    <location>
        <begin position="136"/>
        <end position="336"/>
    </location>
</feature>
<dbReference type="SUPFAM" id="SSF81296">
    <property type="entry name" value="E set domains"/>
    <property type="match status" value="1"/>
</dbReference>
<feature type="domain" description="Teneurin NHL" evidence="5">
    <location>
        <begin position="347"/>
        <end position="435"/>
    </location>
</feature>
<dbReference type="CDD" id="cd00102">
    <property type="entry name" value="IPT"/>
    <property type="match status" value="1"/>
</dbReference>
<evidence type="ECO:0000313" key="7">
    <source>
        <dbReference type="Proteomes" id="UP000751614"/>
    </source>
</evidence>
<dbReference type="Proteomes" id="UP000751614">
    <property type="component" value="Unassembled WGS sequence"/>
</dbReference>
<evidence type="ECO:0008006" key="8">
    <source>
        <dbReference type="Google" id="ProtNLM"/>
    </source>
</evidence>
<feature type="domain" description="IPT/TIG" evidence="3">
    <location>
        <begin position="45"/>
        <end position="97"/>
    </location>
</feature>
<feature type="repeat" description="NHL" evidence="2">
    <location>
        <begin position="301"/>
        <end position="332"/>
    </location>
</feature>
<accession>A0ABY2WJA7</accession>